<evidence type="ECO:0000256" key="2">
    <source>
        <dbReference type="SAM" id="SignalP"/>
    </source>
</evidence>
<protein>
    <recommendedName>
        <fullName evidence="5">Secreted protein</fullName>
    </recommendedName>
</protein>
<feature type="chain" id="PRO_5042096013" description="Secreted protein" evidence="2">
    <location>
        <begin position="20"/>
        <end position="123"/>
    </location>
</feature>
<dbReference type="Proteomes" id="UP001285441">
    <property type="component" value="Unassembled WGS sequence"/>
</dbReference>
<name>A0AAE0NQQ5_9PEZI</name>
<accession>A0AAE0NQQ5</accession>
<proteinExistence type="predicted"/>
<evidence type="ECO:0000313" key="4">
    <source>
        <dbReference type="Proteomes" id="UP001285441"/>
    </source>
</evidence>
<keyword evidence="2" id="KW-0732">Signal</keyword>
<feature type="region of interest" description="Disordered" evidence="1">
    <location>
        <begin position="38"/>
        <end position="59"/>
    </location>
</feature>
<evidence type="ECO:0000256" key="1">
    <source>
        <dbReference type="SAM" id="MobiDB-lite"/>
    </source>
</evidence>
<sequence>MGLGSCSLLLLLFPCRVLSCPRSASVAVPQRASVLNPAPISISPPPLTQTVSQPRQAGRPSPSWSGFGCCCSARGCGPNPPKAHSAASAVQCPSQNPTNTCPVNPLHCTLHCLCLHTAHPRRD</sequence>
<feature type="signal peptide" evidence="2">
    <location>
        <begin position="1"/>
        <end position="19"/>
    </location>
</feature>
<reference evidence="3" key="1">
    <citation type="journal article" date="2023" name="Mol. Phylogenet. Evol.">
        <title>Genome-scale phylogeny and comparative genomics of the fungal order Sordariales.</title>
        <authorList>
            <person name="Hensen N."/>
            <person name="Bonometti L."/>
            <person name="Westerberg I."/>
            <person name="Brannstrom I.O."/>
            <person name="Guillou S."/>
            <person name="Cros-Aarteil S."/>
            <person name="Calhoun S."/>
            <person name="Haridas S."/>
            <person name="Kuo A."/>
            <person name="Mondo S."/>
            <person name="Pangilinan J."/>
            <person name="Riley R."/>
            <person name="LaButti K."/>
            <person name="Andreopoulos B."/>
            <person name="Lipzen A."/>
            <person name="Chen C."/>
            <person name="Yan M."/>
            <person name="Daum C."/>
            <person name="Ng V."/>
            <person name="Clum A."/>
            <person name="Steindorff A."/>
            <person name="Ohm R.A."/>
            <person name="Martin F."/>
            <person name="Silar P."/>
            <person name="Natvig D.O."/>
            <person name="Lalanne C."/>
            <person name="Gautier V."/>
            <person name="Ament-Velasquez S.L."/>
            <person name="Kruys A."/>
            <person name="Hutchinson M.I."/>
            <person name="Powell A.J."/>
            <person name="Barry K."/>
            <person name="Miller A.N."/>
            <person name="Grigoriev I.V."/>
            <person name="Debuchy R."/>
            <person name="Gladieux P."/>
            <person name="Hiltunen Thoren M."/>
            <person name="Johannesson H."/>
        </authorList>
    </citation>
    <scope>NUCLEOTIDE SEQUENCE</scope>
    <source>
        <strain evidence="3">CBS 232.78</strain>
    </source>
</reference>
<evidence type="ECO:0000313" key="3">
    <source>
        <dbReference type="EMBL" id="KAK3385977.1"/>
    </source>
</evidence>
<dbReference type="AlphaFoldDB" id="A0AAE0NQQ5"/>
<comment type="caution">
    <text evidence="3">The sequence shown here is derived from an EMBL/GenBank/DDBJ whole genome shotgun (WGS) entry which is preliminary data.</text>
</comment>
<gene>
    <name evidence="3" type="ORF">B0H63DRAFT_190032</name>
</gene>
<keyword evidence="4" id="KW-1185">Reference proteome</keyword>
<organism evidence="3 4">
    <name type="scientific">Podospora didyma</name>
    <dbReference type="NCBI Taxonomy" id="330526"/>
    <lineage>
        <taxon>Eukaryota</taxon>
        <taxon>Fungi</taxon>
        <taxon>Dikarya</taxon>
        <taxon>Ascomycota</taxon>
        <taxon>Pezizomycotina</taxon>
        <taxon>Sordariomycetes</taxon>
        <taxon>Sordariomycetidae</taxon>
        <taxon>Sordariales</taxon>
        <taxon>Podosporaceae</taxon>
        <taxon>Podospora</taxon>
    </lineage>
</organism>
<evidence type="ECO:0008006" key="5">
    <source>
        <dbReference type="Google" id="ProtNLM"/>
    </source>
</evidence>
<reference evidence="3" key="2">
    <citation type="submission" date="2023-06" db="EMBL/GenBank/DDBJ databases">
        <authorList>
            <consortium name="Lawrence Berkeley National Laboratory"/>
            <person name="Haridas S."/>
            <person name="Hensen N."/>
            <person name="Bonometti L."/>
            <person name="Westerberg I."/>
            <person name="Brannstrom I.O."/>
            <person name="Guillou S."/>
            <person name="Cros-Aarteil S."/>
            <person name="Calhoun S."/>
            <person name="Kuo A."/>
            <person name="Mondo S."/>
            <person name="Pangilinan J."/>
            <person name="Riley R."/>
            <person name="LaButti K."/>
            <person name="Andreopoulos B."/>
            <person name="Lipzen A."/>
            <person name="Chen C."/>
            <person name="Yanf M."/>
            <person name="Daum C."/>
            <person name="Ng V."/>
            <person name="Clum A."/>
            <person name="Steindorff A."/>
            <person name="Ohm R."/>
            <person name="Martin F."/>
            <person name="Silar P."/>
            <person name="Natvig D."/>
            <person name="Lalanne C."/>
            <person name="Gautier V."/>
            <person name="Ament-velasquez S.L."/>
            <person name="Kruys A."/>
            <person name="Hutchinson M.I."/>
            <person name="Powell A.J."/>
            <person name="Barry K."/>
            <person name="Miller A.N."/>
            <person name="Grigoriev I.V."/>
            <person name="Debuchy R."/>
            <person name="Gladieux P."/>
            <person name="Thoren M.H."/>
            <person name="Johannesson H."/>
        </authorList>
    </citation>
    <scope>NUCLEOTIDE SEQUENCE</scope>
    <source>
        <strain evidence="3">CBS 232.78</strain>
    </source>
</reference>
<dbReference type="EMBL" id="JAULSW010000004">
    <property type="protein sequence ID" value="KAK3385977.1"/>
    <property type="molecule type" value="Genomic_DNA"/>
</dbReference>